<accession>A0AAN7YE61</accession>
<keyword evidence="1 2" id="KW-0175">Coiled coil</keyword>
<dbReference type="CDD" id="cd21044">
    <property type="entry name" value="Rab11BD_RAB3IP_like"/>
    <property type="match status" value="1"/>
</dbReference>
<name>A0AAN7YE61_9PEZI</name>
<protein>
    <recommendedName>
        <fullName evidence="4">GDP/GTP exchange factor Sec2 N-terminal domain-containing protein</fullName>
    </recommendedName>
</protein>
<reference evidence="5" key="1">
    <citation type="submission" date="2023-08" db="EMBL/GenBank/DDBJ databases">
        <title>Black Yeasts Isolated from many extreme environments.</title>
        <authorList>
            <person name="Coleine C."/>
            <person name="Stajich J.E."/>
            <person name="Selbmann L."/>
        </authorList>
    </citation>
    <scope>NUCLEOTIDE SEQUENCE</scope>
    <source>
        <strain evidence="5">CCFEE 5401</strain>
    </source>
</reference>
<feature type="compositionally biased region" description="Polar residues" evidence="3">
    <location>
        <begin position="605"/>
        <end position="623"/>
    </location>
</feature>
<feature type="region of interest" description="Disordered" evidence="3">
    <location>
        <begin position="521"/>
        <end position="574"/>
    </location>
</feature>
<dbReference type="GO" id="GO:0005085">
    <property type="term" value="F:guanyl-nucleotide exchange factor activity"/>
    <property type="evidence" value="ECO:0007669"/>
    <property type="project" value="InterPro"/>
</dbReference>
<dbReference type="InterPro" id="IPR009449">
    <property type="entry name" value="Sec2_N"/>
</dbReference>
<evidence type="ECO:0000256" key="2">
    <source>
        <dbReference type="SAM" id="Coils"/>
    </source>
</evidence>
<dbReference type="Gene3D" id="6.10.140.910">
    <property type="match status" value="1"/>
</dbReference>
<dbReference type="AlphaFoldDB" id="A0AAN7YE61"/>
<dbReference type="Proteomes" id="UP001310890">
    <property type="component" value="Unassembled WGS sequence"/>
</dbReference>
<feature type="compositionally biased region" description="Pro residues" evidence="3">
    <location>
        <begin position="628"/>
        <end position="638"/>
    </location>
</feature>
<evidence type="ECO:0000256" key="3">
    <source>
        <dbReference type="SAM" id="MobiDB-lite"/>
    </source>
</evidence>
<feature type="coiled-coil region" evidence="2">
    <location>
        <begin position="66"/>
        <end position="214"/>
    </location>
</feature>
<comment type="caution">
    <text evidence="5">The sequence shown here is derived from an EMBL/GenBank/DDBJ whole genome shotgun (WGS) entry which is preliminary data.</text>
</comment>
<dbReference type="EMBL" id="JAVRRL010000062">
    <property type="protein sequence ID" value="KAK5109553.1"/>
    <property type="molecule type" value="Genomic_DNA"/>
</dbReference>
<feature type="compositionally biased region" description="Low complexity" evidence="3">
    <location>
        <begin position="652"/>
        <end position="666"/>
    </location>
</feature>
<feature type="compositionally biased region" description="Polar residues" evidence="3">
    <location>
        <begin position="561"/>
        <end position="571"/>
    </location>
</feature>
<evidence type="ECO:0000256" key="1">
    <source>
        <dbReference type="ARBA" id="ARBA00023054"/>
    </source>
</evidence>
<evidence type="ECO:0000313" key="6">
    <source>
        <dbReference type="Proteomes" id="UP001310890"/>
    </source>
</evidence>
<feature type="region of interest" description="Disordered" evidence="3">
    <location>
        <begin position="286"/>
        <end position="305"/>
    </location>
</feature>
<proteinExistence type="predicted"/>
<dbReference type="GO" id="GO:0006887">
    <property type="term" value="P:exocytosis"/>
    <property type="evidence" value="ECO:0007669"/>
    <property type="project" value="TreeGrafter"/>
</dbReference>
<organism evidence="5 6">
    <name type="scientific">Meristemomyces frigidus</name>
    <dbReference type="NCBI Taxonomy" id="1508187"/>
    <lineage>
        <taxon>Eukaryota</taxon>
        <taxon>Fungi</taxon>
        <taxon>Dikarya</taxon>
        <taxon>Ascomycota</taxon>
        <taxon>Pezizomycotina</taxon>
        <taxon>Dothideomycetes</taxon>
        <taxon>Dothideomycetidae</taxon>
        <taxon>Mycosphaerellales</taxon>
        <taxon>Teratosphaeriaceae</taxon>
        <taxon>Meristemomyces</taxon>
    </lineage>
</organism>
<dbReference type="GO" id="GO:0051286">
    <property type="term" value="C:cell tip"/>
    <property type="evidence" value="ECO:0007669"/>
    <property type="project" value="TreeGrafter"/>
</dbReference>
<evidence type="ECO:0000259" key="4">
    <source>
        <dbReference type="Pfam" id="PF06428"/>
    </source>
</evidence>
<dbReference type="Pfam" id="PF25555">
    <property type="entry name" value="RAB3A-like_C"/>
    <property type="match status" value="1"/>
</dbReference>
<dbReference type="Pfam" id="PF06428">
    <property type="entry name" value="Sec2p"/>
    <property type="match status" value="1"/>
</dbReference>
<dbReference type="GO" id="GO:0070319">
    <property type="term" value="C:Golgi to plasma membrane transport vesicle"/>
    <property type="evidence" value="ECO:0007669"/>
    <property type="project" value="TreeGrafter"/>
</dbReference>
<feature type="domain" description="GDP/GTP exchange factor Sec2 N-terminal" evidence="4">
    <location>
        <begin position="66"/>
        <end position="204"/>
    </location>
</feature>
<gene>
    <name evidence="5" type="ORF">LTR62_006904</name>
</gene>
<feature type="compositionally biased region" description="Basic and acidic residues" evidence="3">
    <location>
        <begin position="699"/>
        <end position="709"/>
    </location>
</feature>
<dbReference type="SUPFAM" id="SSF144284">
    <property type="entry name" value="Sec2 N-terminal region"/>
    <property type="match status" value="1"/>
</dbReference>
<dbReference type="InterPro" id="IPR040351">
    <property type="entry name" value="RAB3IL/RAB3IP/Sec2"/>
</dbReference>
<dbReference type="PANTHER" id="PTHR14430:SF0">
    <property type="entry name" value="SEC2P DOMAIN-CONTAINING PROTEIN"/>
    <property type="match status" value="1"/>
</dbReference>
<dbReference type="PANTHER" id="PTHR14430">
    <property type="entry name" value="RABIN3-RELATED"/>
    <property type="match status" value="1"/>
</dbReference>
<feature type="region of interest" description="Disordered" evidence="3">
    <location>
        <begin position="593"/>
        <end position="709"/>
    </location>
</feature>
<evidence type="ECO:0000313" key="5">
    <source>
        <dbReference type="EMBL" id="KAK5109553.1"/>
    </source>
</evidence>
<feature type="compositionally biased region" description="Basic and acidic residues" evidence="3">
    <location>
        <begin position="535"/>
        <end position="551"/>
    </location>
</feature>
<sequence>MAAVQSPSLAPIGDAMASAQDIMDTRTPSPVNANGNAAPATTEYKPDLGAELSMLSTKLVNAINYQTNLDDSLQQTRHELEQARQELAQIRAQKKLTDDQIADGVLVKKSIMDNTMNKLRADLGTEKAARESAEKAKKQTESELENLTTALFEEANTMVAAARKDTEAAEKRNGQIRAQLEDTELLLASQTEQLRDLKDNMERLEQQSEHGGRDASVPATPIDSRTSAWDALQLPPGGHAHDIIPNHPLHFTQLLAPVMRTDTACYADFHELLLLAQRAAPLHSRQASGSQQNLGSASSSTPNLNTTAMNTSTPVPTLPGSFFSGSANNSPSSSTFAGSQTALPSLKDSKFYKRSLTEDIEPTLRLDTAPGLSFLSRRSVLSSLLSGSLAVEPFNAHTKVYGLGAVFACSLCGESRKVDPFIRRFRFRTSESDDAQRYPLCDWCLGRVRATGDFVGFLRLVREGFVRVEKEEDEASAWEESVRLRERMFWARIGGGVVPAQFAHRGQITDGLESVCGIKSPRHSLDSIPESSARGSKEVHGAESSKERGAADEMQVVDESAVSSAPSQQEPATPALPFDAAVALPTPILVEEEQPTTPFEDAPTDLSSQDQNAAADEQLQQEIAANPGPEPSTAPPIPLVQEPEQPANNQQTTSSSTPETPETSESASGIAPPRPQTAERRPSAVLARVKAMEAAGNKSPEKRLPGAFE</sequence>